<gene>
    <name evidence="1" type="ORF">CR155_15335</name>
</gene>
<protein>
    <submittedName>
        <fullName evidence="1">Uncharacterized protein</fullName>
    </submittedName>
</protein>
<name>A0A2N4UDS5_9BURK</name>
<proteinExistence type="predicted"/>
<dbReference type="AlphaFoldDB" id="A0A2N4UDS5"/>
<organism evidence="1 2">
    <name type="scientific">Pollutimonas nitritireducens</name>
    <dbReference type="NCBI Taxonomy" id="2045209"/>
    <lineage>
        <taxon>Bacteria</taxon>
        <taxon>Pseudomonadati</taxon>
        <taxon>Pseudomonadota</taxon>
        <taxon>Betaproteobacteria</taxon>
        <taxon>Burkholderiales</taxon>
        <taxon>Alcaligenaceae</taxon>
        <taxon>Pollutimonas</taxon>
    </lineage>
</organism>
<dbReference type="EMBL" id="PDNV01000009">
    <property type="protein sequence ID" value="PLC53161.1"/>
    <property type="molecule type" value="Genomic_DNA"/>
</dbReference>
<evidence type="ECO:0000313" key="1">
    <source>
        <dbReference type="EMBL" id="PLC53161.1"/>
    </source>
</evidence>
<reference evidence="1 2" key="1">
    <citation type="submission" date="2017-10" db="EMBL/GenBank/DDBJ databases">
        <title>Two draft genome sequences of Pusillimonas sp. strains isolated from a nitrate- and radionuclide-contaminated groundwater in Russia.</title>
        <authorList>
            <person name="Grouzdev D.S."/>
            <person name="Tourova T.P."/>
            <person name="Goeva M.A."/>
            <person name="Babich T.L."/>
            <person name="Sokolova D.S."/>
            <person name="Abdullin R."/>
            <person name="Poltaraus A.B."/>
            <person name="Toshchakov S.V."/>
            <person name="Nazina T.N."/>
        </authorList>
    </citation>
    <scope>NUCLEOTIDE SEQUENCE [LARGE SCALE GENOMIC DNA]</scope>
    <source>
        <strain evidence="1 2">JR1/69-2-13</strain>
    </source>
</reference>
<sequence length="75" mass="8047">MVLACGQRGYAADGSIFDPSAVFVWVGEFAPTRASFASGSPECPERPCLTRGVNGIYSDAQENRHVPDALQKTSR</sequence>
<keyword evidence="2" id="KW-1185">Reference proteome</keyword>
<dbReference type="Proteomes" id="UP000234328">
    <property type="component" value="Unassembled WGS sequence"/>
</dbReference>
<accession>A0A2N4UDS5</accession>
<evidence type="ECO:0000313" key="2">
    <source>
        <dbReference type="Proteomes" id="UP000234328"/>
    </source>
</evidence>
<comment type="caution">
    <text evidence="1">The sequence shown here is derived from an EMBL/GenBank/DDBJ whole genome shotgun (WGS) entry which is preliminary data.</text>
</comment>